<dbReference type="InterPro" id="IPR013783">
    <property type="entry name" value="Ig-like_fold"/>
</dbReference>
<evidence type="ECO:0000259" key="1">
    <source>
        <dbReference type="SMART" id="SM00409"/>
    </source>
</evidence>
<dbReference type="Pfam" id="PF07686">
    <property type="entry name" value="V-set"/>
    <property type="match status" value="1"/>
</dbReference>
<reference evidence="2" key="1">
    <citation type="submission" date="2025-08" db="UniProtKB">
        <authorList>
            <consortium name="Ensembl"/>
        </authorList>
    </citation>
    <scope>IDENTIFICATION</scope>
</reference>
<proteinExistence type="predicted"/>
<dbReference type="SMART" id="SM00409">
    <property type="entry name" value="IG"/>
    <property type="match status" value="1"/>
</dbReference>
<dbReference type="InterPro" id="IPR003599">
    <property type="entry name" value="Ig_sub"/>
</dbReference>
<name>A0A8C2I8U0_CYPCA</name>
<protein>
    <recommendedName>
        <fullName evidence="1">Immunoglobulin domain-containing protein</fullName>
    </recommendedName>
</protein>
<dbReference type="Ensembl" id="ENSCCRT00020083610.1">
    <property type="protein sequence ID" value="ENSCCRP00020076263.1"/>
    <property type="gene ID" value="ENSCCRG00020035473.1"/>
</dbReference>
<dbReference type="InterPro" id="IPR013106">
    <property type="entry name" value="Ig_V-set"/>
</dbReference>
<dbReference type="PANTHER" id="PTHR21063:SF4">
    <property type="entry name" value="CD48 ANTIGEN-RELATED"/>
    <property type="match status" value="1"/>
</dbReference>
<evidence type="ECO:0000313" key="3">
    <source>
        <dbReference type="Proteomes" id="UP000694701"/>
    </source>
</evidence>
<dbReference type="Gene3D" id="2.60.40.2710">
    <property type="match status" value="1"/>
</dbReference>
<dbReference type="Proteomes" id="UP000694701">
    <property type="component" value="Unplaced"/>
</dbReference>
<evidence type="ECO:0000313" key="2">
    <source>
        <dbReference type="Ensembl" id="ENSCCRP00020076263.1"/>
    </source>
</evidence>
<dbReference type="SUPFAM" id="SSF48726">
    <property type="entry name" value="Immunoglobulin"/>
    <property type="match status" value="2"/>
</dbReference>
<organism evidence="2 3">
    <name type="scientific">Cyprinus carpio</name>
    <name type="common">Common carp</name>
    <dbReference type="NCBI Taxonomy" id="7962"/>
    <lineage>
        <taxon>Eukaryota</taxon>
        <taxon>Metazoa</taxon>
        <taxon>Chordata</taxon>
        <taxon>Craniata</taxon>
        <taxon>Vertebrata</taxon>
        <taxon>Euteleostomi</taxon>
        <taxon>Actinopterygii</taxon>
        <taxon>Neopterygii</taxon>
        <taxon>Teleostei</taxon>
        <taxon>Ostariophysi</taxon>
        <taxon>Cypriniformes</taxon>
        <taxon>Cyprinidae</taxon>
        <taxon>Cyprininae</taxon>
        <taxon>Cyprinus</taxon>
    </lineage>
</organism>
<sequence>MFSVIMALSLLKSKEILTHDDIPDERFRDRLKLDNQTGSLTIRDIKTTDTGLYKLQIISRNNSNSTKFFVVIVSDVSPGIKRTSVKEGESVILPTDIIIKPNELMTWYFNDTLIAEVIGYRSKICTDDECKERFRDRLKLNYMTGSLTITNTRTTDSGLYYLHMSSRIIRISIIRSFSVTVTDPGVSPAVPDPGLSSFAISGIFLAAFCVCFCCCKTIRKNQVSIAIFIEGK</sequence>
<dbReference type="PANTHER" id="PTHR21063">
    <property type="entry name" value="LFA-3"/>
    <property type="match status" value="1"/>
</dbReference>
<accession>A0A8C2I8U0</accession>
<feature type="domain" description="Immunoglobulin" evidence="1">
    <location>
        <begin position="80"/>
        <end position="182"/>
    </location>
</feature>
<dbReference type="InterPro" id="IPR036179">
    <property type="entry name" value="Ig-like_dom_sf"/>
</dbReference>
<dbReference type="AlphaFoldDB" id="A0A8C2I8U0"/>
<dbReference type="Gene3D" id="2.60.40.10">
    <property type="entry name" value="Immunoglobulins"/>
    <property type="match status" value="1"/>
</dbReference>